<keyword evidence="2" id="KW-1185">Reference proteome</keyword>
<evidence type="ECO:0000313" key="1">
    <source>
        <dbReference type="EMBL" id="MDX8046595.1"/>
    </source>
</evidence>
<protein>
    <submittedName>
        <fullName evidence="1">Uncharacterized protein</fullName>
    </submittedName>
</protein>
<organism evidence="1 2">
    <name type="scientific">Gracilibacillus pellucidus</name>
    <dbReference type="NCBI Taxonomy" id="3095368"/>
    <lineage>
        <taxon>Bacteria</taxon>
        <taxon>Bacillati</taxon>
        <taxon>Bacillota</taxon>
        <taxon>Bacilli</taxon>
        <taxon>Bacillales</taxon>
        <taxon>Bacillaceae</taxon>
        <taxon>Gracilibacillus</taxon>
    </lineage>
</organism>
<accession>A0ACC6M6P4</accession>
<proteinExistence type="predicted"/>
<dbReference type="EMBL" id="JAWZSR010000006">
    <property type="protein sequence ID" value="MDX8046595.1"/>
    <property type="molecule type" value="Genomic_DNA"/>
</dbReference>
<dbReference type="Proteomes" id="UP001277972">
    <property type="component" value="Unassembled WGS sequence"/>
</dbReference>
<sequence length="68" mass="8193">MNKGLVLNLQRMLFTDYFNLWLETYKTTIKGNTLERYYTTSNTIEEEFEGIYIQDITKTLLSEVFKRI</sequence>
<comment type="caution">
    <text evidence="1">The sequence shown here is derived from an EMBL/GenBank/DDBJ whole genome shotgun (WGS) entry which is preliminary data.</text>
</comment>
<gene>
    <name evidence="1" type="ORF">SH601_11430</name>
</gene>
<evidence type="ECO:0000313" key="2">
    <source>
        <dbReference type="Proteomes" id="UP001277972"/>
    </source>
</evidence>
<name>A0ACC6M6P4_9BACI</name>
<reference evidence="1" key="1">
    <citation type="submission" date="2023-11" db="EMBL/GenBank/DDBJ databases">
        <title>Gracilibacillus pellucida a moderately halophilic bacterium isolated from saline soil in Xinjiang province.</title>
        <authorList>
            <person name="Zhang Z."/>
            <person name="Tan F."/>
            <person name="Wang Y."/>
            <person name="Xia M."/>
        </authorList>
    </citation>
    <scope>NUCLEOTIDE SEQUENCE</scope>
    <source>
        <strain evidence="1">S3-1-1</strain>
    </source>
</reference>